<name>B8BDV5_ORYSI</name>
<evidence type="ECO:0000256" key="2">
    <source>
        <dbReference type="ARBA" id="ARBA00022692"/>
    </source>
</evidence>
<keyword evidence="8" id="KW-1185">Reference proteome</keyword>
<dbReference type="AlphaFoldDB" id="B8BDV5"/>
<dbReference type="Gramene" id="BGIOSGA029373-TA">
    <property type="protein sequence ID" value="BGIOSGA029373-PA"/>
    <property type="gene ID" value="BGIOSGA029373"/>
</dbReference>
<dbReference type="Pfam" id="PF06775">
    <property type="entry name" value="Seipin"/>
    <property type="match status" value="1"/>
</dbReference>
<dbReference type="EMBL" id="CM000134">
    <property type="protein sequence ID" value="EEC84947.1"/>
    <property type="molecule type" value="Genomic_DNA"/>
</dbReference>
<dbReference type="InterPro" id="IPR009617">
    <property type="entry name" value="Seipin"/>
</dbReference>
<evidence type="ECO:0000256" key="6">
    <source>
        <dbReference type="ARBA" id="ARBA00023136"/>
    </source>
</evidence>
<protein>
    <submittedName>
        <fullName evidence="7">Uncharacterized protein</fullName>
    </submittedName>
</protein>
<reference evidence="7 8" key="1">
    <citation type="journal article" date="2005" name="PLoS Biol.">
        <title>The genomes of Oryza sativa: a history of duplications.</title>
        <authorList>
            <person name="Yu J."/>
            <person name="Wang J."/>
            <person name="Lin W."/>
            <person name="Li S."/>
            <person name="Li H."/>
            <person name="Zhou J."/>
            <person name="Ni P."/>
            <person name="Dong W."/>
            <person name="Hu S."/>
            <person name="Zeng C."/>
            <person name="Zhang J."/>
            <person name="Zhang Y."/>
            <person name="Li R."/>
            <person name="Xu Z."/>
            <person name="Li S."/>
            <person name="Li X."/>
            <person name="Zheng H."/>
            <person name="Cong L."/>
            <person name="Lin L."/>
            <person name="Yin J."/>
            <person name="Geng J."/>
            <person name="Li G."/>
            <person name="Shi J."/>
            <person name="Liu J."/>
            <person name="Lv H."/>
            <person name="Li J."/>
            <person name="Wang J."/>
            <person name="Deng Y."/>
            <person name="Ran L."/>
            <person name="Shi X."/>
            <person name="Wang X."/>
            <person name="Wu Q."/>
            <person name="Li C."/>
            <person name="Ren X."/>
            <person name="Wang J."/>
            <person name="Wang X."/>
            <person name="Li D."/>
            <person name="Liu D."/>
            <person name="Zhang X."/>
            <person name="Ji Z."/>
            <person name="Zhao W."/>
            <person name="Sun Y."/>
            <person name="Zhang Z."/>
            <person name="Bao J."/>
            <person name="Han Y."/>
            <person name="Dong L."/>
            <person name="Ji J."/>
            <person name="Chen P."/>
            <person name="Wu S."/>
            <person name="Liu J."/>
            <person name="Xiao Y."/>
            <person name="Bu D."/>
            <person name="Tan J."/>
            <person name="Yang L."/>
            <person name="Ye C."/>
            <person name="Zhang J."/>
            <person name="Xu J."/>
            <person name="Zhou Y."/>
            <person name="Yu Y."/>
            <person name="Zhang B."/>
            <person name="Zhuang S."/>
            <person name="Wei H."/>
            <person name="Liu B."/>
            <person name="Lei M."/>
            <person name="Yu H."/>
            <person name="Li Y."/>
            <person name="Xu H."/>
            <person name="Wei S."/>
            <person name="He X."/>
            <person name="Fang L."/>
            <person name="Zhang Z."/>
            <person name="Zhang Y."/>
            <person name="Huang X."/>
            <person name="Su Z."/>
            <person name="Tong W."/>
            <person name="Li J."/>
            <person name="Tong Z."/>
            <person name="Li S."/>
            <person name="Ye J."/>
            <person name="Wang L."/>
            <person name="Fang L."/>
            <person name="Lei T."/>
            <person name="Chen C."/>
            <person name="Chen H."/>
            <person name="Xu Z."/>
            <person name="Li H."/>
            <person name="Huang H."/>
            <person name="Zhang F."/>
            <person name="Xu H."/>
            <person name="Li N."/>
            <person name="Zhao C."/>
            <person name="Li S."/>
            <person name="Dong L."/>
            <person name="Huang Y."/>
            <person name="Li L."/>
            <person name="Xi Y."/>
            <person name="Qi Q."/>
            <person name="Li W."/>
            <person name="Zhang B."/>
            <person name="Hu W."/>
            <person name="Zhang Y."/>
            <person name="Tian X."/>
            <person name="Jiao Y."/>
            <person name="Liang X."/>
            <person name="Jin J."/>
            <person name="Gao L."/>
            <person name="Zheng W."/>
            <person name="Hao B."/>
            <person name="Liu S."/>
            <person name="Wang W."/>
            <person name="Yuan L."/>
            <person name="Cao M."/>
            <person name="McDermott J."/>
            <person name="Samudrala R."/>
            <person name="Wang J."/>
            <person name="Wong G.K."/>
            <person name="Yang H."/>
        </authorList>
    </citation>
    <scope>NUCLEOTIDE SEQUENCE [LARGE SCALE GENOMIC DNA]</scope>
    <source>
        <strain evidence="8">cv. 93-11</strain>
    </source>
</reference>
<evidence type="ECO:0000256" key="4">
    <source>
        <dbReference type="ARBA" id="ARBA00022989"/>
    </source>
</evidence>
<proteinExistence type="predicted"/>
<gene>
    <name evidence="7" type="ORF">OsI_32164</name>
</gene>
<comment type="subcellular location">
    <subcellularLocation>
        <location evidence="1">Endoplasmic reticulum membrane</location>
        <topology evidence="1">Multi-pass membrane protein</topology>
    </subcellularLocation>
</comment>
<dbReference type="GO" id="GO:0006629">
    <property type="term" value="P:lipid metabolic process"/>
    <property type="evidence" value="ECO:0007669"/>
    <property type="project" value="UniProtKB-KW"/>
</dbReference>
<keyword evidence="2" id="KW-0812">Transmembrane</keyword>
<dbReference type="STRING" id="39946.B8BDV5"/>
<dbReference type="GO" id="GO:0005789">
    <property type="term" value="C:endoplasmic reticulum membrane"/>
    <property type="evidence" value="ECO:0007669"/>
    <property type="project" value="UniProtKB-SubCell"/>
</dbReference>
<dbReference type="GO" id="GO:0140042">
    <property type="term" value="P:lipid droplet formation"/>
    <property type="evidence" value="ECO:0007669"/>
    <property type="project" value="UniProtKB-ARBA"/>
</dbReference>
<keyword evidence="4" id="KW-1133">Transmembrane helix</keyword>
<sequence length="175" mass="19991">MQLEVFLTLPESDYNRRLGVFQMNLEHDRISGHKTKNEGHYSRLQNPVMGIRIILEQRAEFSPGAGIPEIYAASLKLEAELPLLKRILWNWRWTLFDFGDQTTVDIITLRATARKQPNHGPRLGDAKVAFRVRTNYHKHERQMVNNAFSSAYDIVNTLVTTSLCLISVVLSLASA</sequence>
<dbReference type="PANTHER" id="PTHR21212">
    <property type="entry name" value="BERNARDINELLI-SEIP CONGENITAL LIPODYSTROPHY 2 HOMOLOG BSCL2 PROTEIN"/>
    <property type="match status" value="1"/>
</dbReference>
<organism evidence="7 8">
    <name type="scientific">Oryza sativa subsp. indica</name>
    <name type="common">Rice</name>
    <dbReference type="NCBI Taxonomy" id="39946"/>
    <lineage>
        <taxon>Eukaryota</taxon>
        <taxon>Viridiplantae</taxon>
        <taxon>Streptophyta</taxon>
        <taxon>Embryophyta</taxon>
        <taxon>Tracheophyta</taxon>
        <taxon>Spermatophyta</taxon>
        <taxon>Magnoliopsida</taxon>
        <taxon>Liliopsida</taxon>
        <taxon>Poales</taxon>
        <taxon>Poaceae</taxon>
        <taxon>BOP clade</taxon>
        <taxon>Oryzoideae</taxon>
        <taxon>Oryzeae</taxon>
        <taxon>Oryzinae</taxon>
        <taxon>Oryza</taxon>
        <taxon>Oryza sativa</taxon>
    </lineage>
</organism>
<keyword evidence="3" id="KW-0256">Endoplasmic reticulum</keyword>
<keyword evidence="6" id="KW-0472">Membrane</keyword>
<evidence type="ECO:0000256" key="3">
    <source>
        <dbReference type="ARBA" id="ARBA00022824"/>
    </source>
</evidence>
<evidence type="ECO:0000313" key="8">
    <source>
        <dbReference type="Proteomes" id="UP000007015"/>
    </source>
</evidence>
<evidence type="ECO:0000313" key="7">
    <source>
        <dbReference type="EMBL" id="EEC84947.1"/>
    </source>
</evidence>
<accession>B8BDV5</accession>
<evidence type="ECO:0000256" key="5">
    <source>
        <dbReference type="ARBA" id="ARBA00023098"/>
    </source>
</evidence>
<dbReference type="Proteomes" id="UP000007015">
    <property type="component" value="Chromosome 9"/>
</dbReference>
<dbReference type="HOGENOM" id="CLU_1535024_0_0_1"/>
<evidence type="ECO:0000256" key="1">
    <source>
        <dbReference type="ARBA" id="ARBA00004477"/>
    </source>
</evidence>
<dbReference type="PANTHER" id="PTHR21212:SF0">
    <property type="entry name" value="SEIPIN"/>
    <property type="match status" value="1"/>
</dbReference>
<keyword evidence="5" id="KW-0443">Lipid metabolism</keyword>